<dbReference type="Gene3D" id="2.60.11.10">
    <property type="entry name" value="Cytochrome c oxidase, subunit Vb"/>
    <property type="match status" value="1"/>
</dbReference>
<dbReference type="Proteomes" id="UP001412067">
    <property type="component" value="Unassembled WGS sequence"/>
</dbReference>
<accession>A0ABR2N4I7</accession>
<name>A0ABR2N4I7_9ASPA</name>
<comment type="caution">
    <text evidence="1">The sequence shown here is derived from an EMBL/GenBank/DDBJ whole genome shotgun (WGS) entry which is preliminary data.</text>
</comment>
<organism evidence="1 2">
    <name type="scientific">Platanthera guangdongensis</name>
    <dbReference type="NCBI Taxonomy" id="2320717"/>
    <lineage>
        <taxon>Eukaryota</taxon>
        <taxon>Viridiplantae</taxon>
        <taxon>Streptophyta</taxon>
        <taxon>Embryophyta</taxon>
        <taxon>Tracheophyta</taxon>
        <taxon>Spermatophyta</taxon>
        <taxon>Magnoliopsida</taxon>
        <taxon>Liliopsida</taxon>
        <taxon>Asparagales</taxon>
        <taxon>Orchidaceae</taxon>
        <taxon>Orchidoideae</taxon>
        <taxon>Orchideae</taxon>
        <taxon>Orchidinae</taxon>
        <taxon>Platanthera</taxon>
    </lineage>
</organism>
<sequence length="192" mass="21193">MPLATGLVREEPEAEIQGKKRFDMDAPVGPFGTKEEPLVIHVNLNLTFTATHSAFVEVKDDLTSLGGGDGPGESKVQQIGRTRAAALFGAVRSNGCECAEMRAHLSAYISKHAHIYKIVYASLRELSCTRSPQIAHTSRCEAWSTERKRICILMSLNESPKQNSCQEDFNSYNSSLTSPLVTFYKTKVIISR</sequence>
<reference evidence="1 2" key="1">
    <citation type="journal article" date="2022" name="Nat. Plants">
        <title>Genomes of leafy and leafless Platanthera orchids illuminate the evolution of mycoheterotrophy.</title>
        <authorList>
            <person name="Li M.H."/>
            <person name="Liu K.W."/>
            <person name="Li Z."/>
            <person name="Lu H.C."/>
            <person name="Ye Q.L."/>
            <person name="Zhang D."/>
            <person name="Wang J.Y."/>
            <person name="Li Y.F."/>
            <person name="Zhong Z.M."/>
            <person name="Liu X."/>
            <person name="Yu X."/>
            <person name="Liu D.K."/>
            <person name="Tu X.D."/>
            <person name="Liu B."/>
            <person name="Hao Y."/>
            <person name="Liao X.Y."/>
            <person name="Jiang Y.T."/>
            <person name="Sun W.H."/>
            <person name="Chen J."/>
            <person name="Chen Y.Q."/>
            <person name="Ai Y."/>
            <person name="Zhai J.W."/>
            <person name="Wu S.S."/>
            <person name="Zhou Z."/>
            <person name="Hsiao Y.Y."/>
            <person name="Wu W.L."/>
            <person name="Chen Y.Y."/>
            <person name="Lin Y.F."/>
            <person name="Hsu J.L."/>
            <person name="Li C.Y."/>
            <person name="Wang Z.W."/>
            <person name="Zhao X."/>
            <person name="Zhong W.Y."/>
            <person name="Ma X.K."/>
            <person name="Ma L."/>
            <person name="Huang J."/>
            <person name="Chen G.Z."/>
            <person name="Huang M.Z."/>
            <person name="Huang L."/>
            <person name="Peng D.H."/>
            <person name="Luo Y.B."/>
            <person name="Zou S.Q."/>
            <person name="Chen S.P."/>
            <person name="Lan S."/>
            <person name="Tsai W.C."/>
            <person name="Van de Peer Y."/>
            <person name="Liu Z.J."/>
        </authorList>
    </citation>
    <scope>NUCLEOTIDE SEQUENCE [LARGE SCALE GENOMIC DNA]</scope>
    <source>
        <strain evidence="1">Lor288</strain>
    </source>
</reference>
<keyword evidence="2" id="KW-1185">Reference proteome</keyword>
<dbReference type="EMBL" id="JBBWWR010000001">
    <property type="protein sequence ID" value="KAK8971050.1"/>
    <property type="molecule type" value="Genomic_DNA"/>
</dbReference>
<protein>
    <submittedName>
        <fullName evidence="1">Uncharacterized protein</fullName>
    </submittedName>
</protein>
<gene>
    <name evidence="1" type="ORF">KSP40_PGU012940</name>
</gene>
<evidence type="ECO:0000313" key="1">
    <source>
        <dbReference type="EMBL" id="KAK8971050.1"/>
    </source>
</evidence>
<proteinExistence type="predicted"/>
<evidence type="ECO:0000313" key="2">
    <source>
        <dbReference type="Proteomes" id="UP001412067"/>
    </source>
</evidence>
<dbReference type="InterPro" id="IPR036972">
    <property type="entry name" value="Cyt_c_oxidase_su5b_sf"/>
</dbReference>